<reference evidence="1 2" key="1">
    <citation type="submission" date="2018-06" db="EMBL/GenBank/DDBJ databases">
        <title>Extensive metabolic versatility and redundancy in microbially diverse, dynamic hydrothermal sediments.</title>
        <authorList>
            <person name="Dombrowski N."/>
            <person name="Teske A."/>
            <person name="Baker B.J."/>
        </authorList>
    </citation>
    <scope>NUCLEOTIDE SEQUENCE [LARGE SCALE GENOMIC DNA]</scope>
    <source>
        <strain evidence="1">B79_G16</strain>
    </source>
</reference>
<dbReference type="AlphaFoldDB" id="A0A420ZCN4"/>
<comment type="caution">
    <text evidence="1">The sequence shown here is derived from an EMBL/GenBank/DDBJ whole genome shotgun (WGS) entry which is preliminary data.</text>
</comment>
<dbReference type="Proteomes" id="UP000281261">
    <property type="component" value="Unassembled WGS sequence"/>
</dbReference>
<organism evidence="1 2">
    <name type="scientific">candidate division Kazan bacterium</name>
    <dbReference type="NCBI Taxonomy" id="2202143"/>
    <lineage>
        <taxon>Bacteria</taxon>
        <taxon>Bacteria division Kazan-3B-28</taxon>
    </lineage>
</organism>
<proteinExistence type="predicted"/>
<dbReference type="EMBL" id="QMNG01000010">
    <property type="protein sequence ID" value="RLC37182.1"/>
    <property type="molecule type" value="Genomic_DNA"/>
</dbReference>
<gene>
    <name evidence="1" type="ORF">DRH29_02900</name>
</gene>
<evidence type="ECO:0000313" key="1">
    <source>
        <dbReference type="EMBL" id="RLC37182.1"/>
    </source>
</evidence>
<name>A0A420ZCN4_UNCK3</name>
<accession>A0A420ZCN4</accession>
<sequence>MRRQEVASWYWFAPCRLLTNISLLNEHKEYIQLTPRIEFSRSIRFSRVYGDVYTNVVVYDCSYASGELAVCDIVFPFGDDE</sequence>
<evidence type="ECO:0000313" key="2">
    <source>
        <dbReference type="Proteomes" id="UP000281261"/>
    </source>
</evidence>
<protein>
    <submittedName>
        <fullName evidence="1">Uncharacterized protein</fullName>
    </submittedName>
</protein>